<keyword evidence="1" id="KW-0732">Signal</keyword>
<evidence type="ECO:0000256" key="1">
    <source>
        <dbReference type="SAM" id="SignalP"/>
    </source>
</evidence>
<feature type="chain" id="PRO_5046567327" evidence="1">
    <location>
        <begin position="25"/>
        <end position="74"/>
    </location>
</feature>
<dbReference type="Proteomes" id="UP001432062">
    <property type="component" value="Chromosome"/>
</dbReference>
<proteinExistence type="predicted"/>
<accession>A0ABZ1YVV9</accession>
<organism evidence="2 3">
    <name type="scientific">Nocardia vinacea</name>
    <dbReference type="NCBI Taxonomy" id="96468"/>
    <lineage>
        <taxon>Bacteria</taxon>
        <taxon>Bacillati</taxon>
        <taxon>Actinomycetota</taxon>
        <taxon>Actinomycetes</taxon>
        <taxon>Mycobacteriales</taxon>
        <taxon>Nocardiaceae</taxon>
        <taxon>Nocardia</taxon>
    </lineage>
</organism>
<keyword evidence="3" id="KW-1185">Reference proteome</keyword>
<gene>
    <name evidence="2" type="ORF">OG563_03260</name>
</gene>
<feature type="signal peptide" evidence="1">
    <location>
        <begin position="1"/>
        <end position="24"/>
    </location>
</feature>
<dbReference type="EMBL" id="CP109441">
    <property type="protein sequence ID" value="WUV47278.1"/>
    <property type="molecule type" value="Genomic_DNA"/>
</dbReference>
<reference evidence="2" key="1">
    <citation type="submission" date="2022-10" db="EMBL/GenBank/DDBJ databases">
        <title>The complete genomes of actinobacterial strains from the NBC collection.</title>
        <authorList>
            <person name="Joergensen T.S."/>
            <person name="Alvarez Arevalo M."/>
            <person name="Sterndorff E.B."/>
            <person name="Faurdal D."/>
            <person name="Vuksanovic O."/>
            <person name="Mourched A.-S."/>
            <person name="Charusanti P."/>
            <person name="Shaw S."/>
            <person name="Blin K."/>
            <person name="Weber T."/>
        </authorList>
    </citation>
    <scope>NUCLEOTIDE SEQUENCE</scope>
    <source>
        <strain evidence="2">NBC_01482</strain>
    </source>
</reference>
<protein>
    <submittedName>
        <fullName evidence="2">Uncharacterized protein</fullName>
    </submittedName>
</protein>
<name>A0ABZ1YVV9_9NOCA</name>
<dbReference type="RefSeq" id="WP_327100212.1">
    <property type="nucleotide sequence ID" value="NZ_CP109149.1"/>
</dbReference>
<evidence type="ECO:0000313" key="3">
    <source>
        <dbReference type="Proteomes" id="UP001432062"/>
    </source>
</evidence>
<sequence>MRKSLAPILTACAVALAPMATASADTQAPQPASVRTDTDVLRQLVRLLDTGSVTICPGQAMGSFGCSCPPGICL</sequence>
<evidence type="ECO:0000313" key="2">
    <source>
        <dbReference type="EMBL" id="WUV47278.1"/>
    </source>
</evidence>